<dbReference type="InterPro" id="IPR011042">
    <property type="entry name" value="6-blade_b-propeller_TolB-like"/>
</dbReference>
<dbReference type="Gene3D" id="2.120.10.30">
    <property type="entry name" value="TolB, C-terminal domain"/>
    <property type="match status" value="1"/>
</dbReference>
<name>A0A9R0S898_TRITD</name>
<dbReference type="EMBL" id="LT934117">
    <property type="protein sequence ID" value="VAH90128.1"/>
    <property type="molecule type" value="Genomic_DNA"/>
</dbReference>
<dbReference type="InterPro" id="IPR011659">
    <property type="entry name" value="WD40"/>
</dbReference>
<dbReference type="Gramene" id="TRITD4Av1G059290.3">
    <property type="protein sequence ID" value="TRITD4Av1G059290.3"/>
    <property type="gene ID" value="TRITD4Av1G059290"/>
</dbReference>
<dbReference type="Proteomes" id="UP000324705">
    <property type="component" value="Chromosome 4A"/>
</dbReference>
<dbReference type="OMA" id="MHNRYEN"/>
<protein>
    <submittedName>
        <fullName evidence="2">Uncharacterized protein</fullName>
    </submittedName>
</protein>
<dbReference type="PANTHER" id="PTHR32161:SF21">
    <property type="entry name" value="OS03G0314500 PROTEIN"/>
    <property type="match status" value="1"/>
</dbReference>
<evidence type="ECO:0000313" key="3">
    <source>
        <dbReference type="Proteomes" id="UP000324705"/>
    </source>
</evidence>
<dbReference type="PANTHER" id="PTHR32161">
    <property type="entry name" value="DPP6 N-TERMINAL DOMAIN-LIKE PROTEIN"/>
    <property type="match status" value="1"/>
</dbReference>
<reference evidence="2 3" key="1">
    <citation type="submission" date="2017-09" db="EMBL/GenBank/DDBJ databases">
        <authorList>
            <consortium name="International Durum Wheat Genome Sequencing Consortium (IDWGSC)"/>
            <person name="Milanesi L."/>
        </authorList>
    </citation>
    <scope>NUCLEOTIDE SEQUENCE [LARGE SCALE GENOMIC DNA]</scope>
    <source>
        <strain evidence="3">cv. Svevo</strain>
    </source>
</reference>
<accession>A0A9R0S898</accession>
<gene>
    <name evidence="2" type="ORF">TRITD_4Av1G059290</name>
</gene>
<organism evidence="2 3">
    <name type="scientific">Triticum turgidum subsp. durum</name>
    <name type="common">Durum wheat</name>
    <name type="synonym">Triticum durum</name>
    <dbReference type="NCBI Taxonomy" id="4567"/>
    <lineage>
        <taxon>Eukaryota</taxon>
        <taxon>Viridiplantae</taxon>
        <taxon>Streptophyta</taxon>
        <taxon>Embryophyta</taxon>
        <taxon>Tracheophyta</taxon>
        <taxon>Spermatophyta</taxon>
        <taxon>Magnoliopsida</taxon>
        <taxon>Liliopsida</taxon>
        <taxon>Poales</taxon>
        <taxon>Poaceae</taxon>
        <taxon>BOP clade</taxon>
        <taxon>Pooideae</taxon>
        <taxon>Triticodae</taxon>
        <taxon>Triticeae</taxon>
        <taxon>Triticinae</taxon>
        <taxon>Triticum</taxon>
    </lineage>
</organism>
<dbReference type="SUPFAM" id="SSF82171">
    <property type="entry name" value="DPP6 N-terminal domain-like"/>
    <property type="match status" value="1"/>
</dbReference>
<dbReference type="Pfam" id="PF07676">
    <property type="entry name" value="PD40"/>
    <property type="match status" value="1"/>
</dbReference>
<evidence type="ECO:0000256" key="1">
    <source>
        <dbReference type="SAM" id="MobiDB-lite"/>
    </source>
</evidence>
<proteinExistence type="predicted"/>
<dbReference type="AlphaFoldDB" id="A0A9R0S898"/>
<feature type="compositionally biased region" description="Low complexity" evidence="1">
    <location>
        <begin position="1"/>
        <end position="13"/>
    </location>
</feature>
<sequence>MDAEAGENAGEAEQITDGDWTGTHTLPMISEQRLDRVFSSNHDRPADAPERDHGLDPGYFVVTYLVNTIDRSVVRVIQSGYDFSRHVNHPVFSPDGQSIAVTSDLAAVSTNPMSPPIFLHSVRPYCDIFTVDIDPDDMEENQDVEKFARVTHNRYENSTPAWSVFSTHDPHAQWNLLVMEESYTPSCPYAN</sequence>
<keyword evidence="3" id="KW-1185">Reference proteome</keyword>
<feature type="region of interest" description="Disordered" evidence="1">
    <location>
        <begin position="1"/>
        <end position="24"/>
    </location>
</feature>
<evidence type="ECO:0000313" key="2">
    <source>
        <dbReference type="EMBL" id="VAH90128.1"/>
    </source>
</evidence>